<dbReference type="Proteomes" id="UP000834106">
    <property type="component" value="Chromosome 7"/>
</dbReference>
<accession>A0AAD2DUI2</accession>
<evidence type="ECO:0000313" key="2">
    <source>
        <dbReference type="Proteomes" id="UP000834106"/>
    </source>
</evidence>
<dbReference type="AlphaFoldDB" id="A0AAD2DUI2"/>
<proteinExistence type="predicted"/>
<keyword evidence="2" id="KW-1185">Reference proteome</keyword>
<protein>
    <submittedName>
        <fullName evidence="1">Uncharacterized protein</fullName>
    </submittedName>
</protein>
<evidence type="ECO:0000313" key="1">
    <source>
        <dbReference type="EMBL" id="CAI9764456.1"/>
    </source>
</evidence>
<dbReference type="PANTHER" id="PTHR43120:SF1">
    <property type="entry name" value="GLUTAMYL-TRNA REDUCTASE 1, CHLOROPLASTIC"/>
    <property type="match status" value="1"/>
</dbReference>
<organism evidence="1 2">
    <name type="scientific">Fraxinus pennsylvanica</name>
    <dbReference type="NCBI Taxonomy" id="56036"/>
    <lineage>
        <taxon>Eukaryota</taxon>
        <taxon>Viridiplantae</taxon>
        <taxon>Streptophyta</taxon>
        <taxon>Embryophyta</taxon>
        <taxon>Tracheophyta</taxon>
        <taxon>Spermatophyta</taxon>
        <taxon>Magnoliopsida</taxon>
        <taxon>eudicotyledons</taxon>
        <taxon>Gunneridae</taxon>
        <taxon>Pentapetalae</taxon>
        <taxon>asterids</taxon>
        <taxon>lamiids</taxon>
        <taxon>Lamiales</taxon>
        <taxon>Oleaceae</taxon>
        <taxon>Oleeae</taxon>
        <taxon>Fraxinus</taxon>
    </lineage>
</organism>
<sequence length="117" mass="12909">MSTISSAAVELALMKLPEYSHATARMSIVGAAKMGKLKIKHLAAKGCTKIVRLFIDIFTPRNVGSYMSDLETGQVYNVNGLNEVVASNTEDRLQKVMEAQVITEDEVKEFEAWNDSL</sequence>
<dbReference type="Gene3D" id="3.40.50.720">
    <property type="entry name" value="NAD(P)-binding Rossmann-like Domain"/>
    <property type="match status" value="1"/>
</dbReference>
<name>A0AAD2DUI2_9LAMI</name>
<reference evidence="1" key="1">
    <citation type="submission" date="2023-05" db="EMBL/GenBank/DDBJ databases">
        <authorList>
            <person name="Huff M."/>
        </authorList>
    </citation>
    <scope>NUCLEOTIDE SEQUENCE</scope>
</reference>
<gene>
    <name evidence="1" type="ORF">FPE_LOCUS11886</name>
</gene>
<dbReference type="PANTHER" id="PTHR43120">
    <property type="entry name" value="GLUTAMYL-TRNA REDUCTASE 1, CHLOROPLASTIC"/>
    <property type="match status" value="1"/>
</dbReference>
<dbReference type="EMBL" id="OU503042">
    <property type="protein sequence ID" value="CAI9764456.1"/>
    <property type="molecule type" value="Genomic_DNA"/>
</dbReference>